<dbReference type="SUPFAM" id="SSF47413">
    <property type="entry name" value="lambda repressor-like DNA-binding domains"/>
    <property type="match status" value="1"/>
</dbReference>
<dbReference type="InterPro" id="IPR046335">
    <property type="entry name" value="LacI/GalR-like_sensor"/>
</dbReference>
<dbReference type="CDD" id="cd01575">
    <property type="entry name" value="PBP1_GntR"/>
    <property type="match status" value="1"/>
</dbReference>
<keyword evidence="2" id="KW-0238">DNA-binding</keyword>
<dbReference type="Gene3D" id="1.10.260.40">
    <property type="entry name" value="lambda repressor-like DNA-binding domains"/>
    <property type="match status" value="1"/>
</dbReference>
<dbReference type="GO" id="GO:0000976">
    <property type="term" value="F:transcription cis-regulatory region binding"/>
    <property type="evidence" value="ECO:0007669"/>
    <property type="project" value="TreeGrafter"/>
</dbReference>
<dbReference type="Gene3D" id="3.40.50.2300">
    <property type="match status" value="2"/>
</dbReference>
<protein>
    <submittedName>
        <fullName evidence="5">Gluconate utilization system Gnt-I transcriptional repressor</fullName>
    </submittedName>
</protein>
<evidence type="ECO:0000256" key="3">
    <source>
        <dbReference type="ARBA" id="ARBA00023163"/>
    </source>
</evidence>
<organism evidence="5">
    <name type="scientific">Colwellia sp. C1</name>
    <dbReference type="NCBI Taxonomy" id="1737566"/>
    <lineage>
        <taxon>Bacteria</taxon>
        <taxon>Pseudomonadati</taxon>
        <taxon>Pseudomonadota</taxon>
        <taxon>Gammaproteobacteria</taxon>
        <taxon>Alteromonadales</taxon>
        <taxon>Colwelliaceae</taxon>
        <taxon>Colwellia</taxon>
    </lineage>
</organism>
<keyword evidence="1" id="KW-0805">Transcription regulation</keyword>
<dbReference type="Pfam" id="PF13377">
    <property type="entry name" value="Peripla_BP_3"/>
    <property type="match status" value="1"/>
</dbReference>
<reference evidence="5" key="1">
    <citation type="submission" date="2016-03" db="EMBL/GenBank/DDBJ databases">
        <title>Partial sequence of psychrophilic Colwellia sp.</title>
        <authorList>
            <person name="Pankowski J.A."/>
            <person name="Leong J.S."/>
            <person name="Nano F.E."/>
        </authorList>
    </citation>
    <scope>NUCLEOTIDE SEQUENCE</scope>
    <source>
        <strain evidence="5">C1</strain>
    </source>
</reference>
<accession>A0A168PGM6</accession>
<dbReference type="EMBL" id="KU926705">
    <property type="protein sequence ID" value="ANC57853.1"/>
    <property type="molecule type" value="Genomic_DNA"/>
</dbReference>
<proteinExistence type="predicted"/>
<dbReference type="Pfam" id="PF00356">
    <property type="entry name" value="LacI"/>
    <property type="match status" value="1"/>
</dbReference>
<evidence type="ECO:0000313" key="5">
    <source>
        <dbReference type="EMBL" id="ANC57853.1"/>
    </source>
</evidence>
<dbReference type="GO" id="GO:0003700">
    <property type="term" value="F:DNA-binding transcription factor activity"/>
    <property type="evidence" value="ECO:0007669"/>
    <property type="project" value="TreeGrafter"/>
</dbReference>
<dbReference type="SMART" id="SM00354">
    <property type="entry name" value="HTH_LACI"/>
    <property type="match status" value="1"/>
</dbReference>
<dbReference type="PANTHER" id="PTHR30146:SF2">
    <property type="entry name" value="HTH-TYPE TRANSCRIPTIONAL REGULATOR GNTR"/>
    <property type="match status" value="1"/>
</dbReference>
<dbReference type="InterPro" id="IPR028082">
    <property type="entry name" value="Peripla_BP_I"/>
</dbReference>
<dbReference type="PRINTS" id="PR00036">
    <property type="entry name" value="HTHLACI"/>
</dbReference>
<dbReference type="InterPro" id="IPR010982">
    <property type="entry name" value="Lambda_DNA-bd_dom_sf"/>
</dbReference>
<dbReference type="PROSITE" id="PS50932">
    <property type="entry name" value="HTH_LACI_2"/>
    <property type="match status" value="1"/>
</dbReference>
<keyword evidence="3" id="KW-0804">Transcription</keyword>
<dbReference type="AlphaFoldDB" id="A0A168PGM6"/>
<name>A0A168PGM6_9GAMM</name>
<evidence type="ECO:0000256" key="1">
    <source>
        <dbReference type="ARBA" id="ARBA00023015"/>
    </source>
</evidence>
<dbReference type="CDD" id="cd01392">
    <property type="entry name" value="HTH_LacI"/>
    <property type="match status" value="1"/>
</dbReference>
<dbReference type="InterPro" id="IPR000843">
    <property type="entry name" value="HTH_LacI"/>
</dbReference>
<dbReference type="SUPFAM" id="SSF53822">
    <property type="entry name" value="Periplasmic binding protein-like I"/>
    <property type="match status" value="1"/>
</dbReference>
<feature type="domain" description="HTH lacI-type" evidence="4">
    <location>
        <begin position="42"/>
        <end position="96"/>
    </location>
</feature>
<dbReference type="PROSITE" id="PS00356">
    <property type="entry name" value="HTH_LACI_1"/>
    <property type="match status" value="1"/>
</dbReference>
<evidence type="ECO:0000259" key="4">
    <source>
        <dbReference type="PROSITE" id="PS50932"/>
    </source>
</evidence>
<sequence length="375" mass="41237">MGCYFRYNTIYHNIFTSLLYRIKDLRSCMSSSTAKSRNAKRVTLKDVAEKAGVSAITVSRVVNDYAGVRVNLRKKVEAAISELGYIPNRSASVLASSRSKLIGVLIPSLSNVVFNDVLRGIYDITGPANYQVLLADTHYSPIDEERSIRTLLGQSPEGLIVTGGEQTEAAKAMLKSSGLPVVQIMDKVEYPIDINIGFSHFEAGAAVALSLLKKSYQKIGFIGARMDPRTCDRLAGFESILSAENCFDSKRIITNPQPSSVAMGGILFRELMAATKGDCDAVFCCNDDLALGALHECKKMHLNVPNKFGVCGFNDIEMAAYAEPALSSVSVNRYQMGRRAMELIFERLNSQEVSTNTQPNFIDTGFKLFMRKSTR</sequence>
<dbReference type="PANTHER" id="PTHR30146">
    <property type="entry name" value="LACI-RELATED TRANSCRIPTIONAL REPRESSOR"/>
    <property type="match status" value="1"/>
</dbReference>
<evidence type="ECO:0000256" key="2">
    <source>
        <dbReference type="ARBA" id="ARBA00023125"/>
    </source>
</evidence>